<name>A0ABD1LAP7_9FABA</name>
<dbReference type="EMBL" id="JBGMDY010000010">
    <property type="protein sequence ID" value="KAL2320607.1"/>
    <property type="molecule type" value="Genomic_DNA"/>
</dbReference>
<feature type="binding site" description="axial binding residue" evidence="8">
    <location>
        <position position="451"/>
    </location>
    <ligand>
        <name>heme</name>
        <dbReference type="ChEBI" id="CHEBI:30413"/>
    </ligand>
    <ligandPart>
        <name>Fe</name>
        <dbReference type="ChEBI" id="CHEBI:18248"/>
    </ligandPart>
</feature>
<evidence type="ECO:0000256" key="7">
    <source>
        <dbReference type="ARBA" id="ARBA00023033"/>
    </source>
</evidence>
<keyword evidence="11" id="KW-1185">Reference proteome</keyword>
<dbReference type="CDD" id="cd11064">
    <property type="entry name" value="CYP86A"/>
    <property type="match status" value="1"/>
</dbReference>
<organism evidence="10 11">
    <name type="scientific">Flemingia macrophylla</name>
    <dbReference type="NCBI Taxonomy" id="520843"/>
    <lineage>
        <taxon>Eukaryota</taxon>
        <taxon>Viridiplantae</taxon>
        <taxon>Streptophyta</taxon>
        <taxon>Embryophyta</taxon>
        <taxon>Tracheophyta</taxon>
        <taxon>Spermatophyta</taxon>
        <taxon>Magnoliopsida</taxon>
        <taxon>eudicotyledons</taxon>
        <taxon>Gunneridae</taxon>
        <taxon>Pentapetalae</taxon>
        <taxon>rosids</taxon>
        <taxon>fabids</taxon>
        <taxon>Fabales</taxon>
        <taxon>Fabaceae</taxon>
        <taxon>Papilionoideae</taxon>
        <taxon>50 kb inversion clade</taxon>
        <taxon>NPAAA clade</taxon>
        <taxon>indigoferoid/millettioid clade</taxon>
        <taxon>Phaseoleae</taxon>
        <taxon>Flemingia</taxon>
    </lineage>
</organism>
<evidence type="ECO:0000256" key="6">
    <source>
        <dbReference type="ARBA" id="ARBA00023004"/>
    </source>
</evidence>
<dbReference type="Proteomes" id="UP001603857">
    <property type="component" value="Unassembled WGS sequence"/>
</dbReference>
<keyword evidence="5 9" id="KW-0560">Oxidoreductase</keyword>
<evidence type="ECO:0000313" key="10">
    <source>
        <dbReference type="EMBL" id="KAL2320607.1"/>
    </source>
</evidence>
<dbReference type="GO" id="GO:0046872">
    <property type="term" value="F:metal ion binding"/>
    <property type="evidence" value="ECO:0007669"/>
    <property type="project" value="UniProtKB-KW"/>
</dbReference>
<dbReference type="PROSITE" id="PS00086">
    <property type="entry name" value="CYTOCHROME_P450"/>
    <property type="match status" value="1"/>
</dbReference>
<dbReference type="AlphaFoldDB" id="A0ABD1LAP7"/>
<dbReference type="PRINTS" id="PR00385">
    <property type="entry name" value="P450"/>
</dbReference>
<dbReference type="PRINTS" id="PR00463">
    <property type="entry name" value="EP450I"/>
</dbReference>
<evidence type="ECO:0000256" key="8">
    <source>
        <dbReference type="PIRSR" id="PIRSR602401-1"/>
    </source>
</evidence>
<dbReference type="InterPro" id="IPR001128">
    <property type="entry name" value="Cyt_P450"/>
</dbReference>
<protein>
    <recommendedName>
        <fullName evidence="12">Cytochrome P450</fullName>
    </recommendedName>
</protein>
<dbReference type="InterPro" id="IPR017972">
    <property type="entry name" value="Cyt_P450_CS"/>
</dbReference>
<dbReference type="SUPFAM" id="SSF48264">
    <property type="entry name" value="Cytochrome P450"/>
    <property type="match status" value="1"/>
</dbReference>
<evidence type="ECO:0000256" key="2">
    <source>
        <dbReference type="ARBA" id="ARBA00010617"/>
    </source>
</evidence>
<accession>A0ABD1LAP7</accession>
<evidence type="ECO:0000256" key="3">
    <source>
        <dbReference type="ARBA" id="ARBA00022617"/>
    </source>
</evidence>
<keyword evidence="6 8" id="KW-0408">Iron</keyword>
<dbReference type="InterPro" id="IPR002401">
    <property type="entry name" value="Cyt_P450_E_grp-I"/>
</dbReference>
<reference evidence="10 11" key="1">
    <citation type="submission" date="2024-08" db="EMBL/GenBank/DDBJ databases">
        <title>Insights into the chromosomal genome structure of Flemingia macrophylla.</title>
        <authorList>
            <person name="Ding Y."/>
            <person name="Zhao Y."/>
            <person name="Bi W."/>
            <person name="Wu M."/>
            <person name="Zhao G."/>
            <person name="Gong Y."/>
            <person name="Li W."/>
            <person name="Zhang P."/>
        </authorList>
    </citation>
    <scope>NUCLEOTIDE SEQUENCE [LARGE SCALE GENOMIC DNA]</scope>
    <source>
        <strain evidence="10">DYQJB</strain>
        <tissue evidence="10">Leaf</tissue>
    </source>
</reference>
<comment type="caution">
    <text evidence="10">The sequence shown here is derived from an EMBL/GenBank/DDBJ whole genome shotgun (WGS) entry which is preliminary data.</text>
</comment>
<evidence type="ECO:0008006" key="12">
    <source>
        <dbReference type="Google" id="ProtNLM"/>
    </source>
</evidence>
<sequence>MDMDLLTLLVITLLFLFLFLCVQILGATRNNTKGFKDYPLVGTLPEFLKNRHRFLDWSTQVLRDCPTHTAVISRPFRLRGVITAHPGNVEHMLKTNFQNYPKGDRFIHLLRDFLGQGIFNSDAHLWQLQRKTASYEFSTRSLRNFIIDAVAFELRTRLLPILAAAAESGRVLDLQDVLERFAFDNVCKVAFNVDPACLGGDGTAGAEFMRAFEDAAALSSGRFMSAFPLVWKAKKLLNVGTERRLRESISTVHQFADAIIRSRLKSKEEEEEEEEEGEEETNDLLSRFMRSESHTPEFLRDVVISFILAGRDTTSSALSWFFWIVSSKGEVRRRIEKEIETVRVGLGDGAFGYEELKEMHYLQAAITETMRLYPPVAVDTKACLNDDVLPDGTRIGKGWFISYHTYAMGRLESVWGKDCGDFKPDRWLQNGVFRGESPFRFPVFHAGPRMCLGKDMAYIQMKSIAASVMDRFQIEALGKDTCPHHVLSLTLRIKGGLPVRVFPRLRHV</sequence>
<dbReference type="PANTHER" id="PTHR24296">
    <property type="entry name" value="CYTOCHROME P450"/>
    <property type="match status" value="1"/>
</dbReference>
<dbReference type="InterPro" id="IPR036396">
    <property type="entry name" value="Cyt_P450_sf"/>
</dbReference>
<keyword evidence="3 8" id="KW-0349">Heme</keyword>
<dbReference type="GO" id="GO:0006629">
    <property type="term" value="P:lipid metabolic process"/>
    <property type="evidence" value="ECO:0007669"/>
    <property type="project" value="UniProtKB-ARBA"/>
</dbReference>
<keyword evidence="7 9" id="KW-0503">Monooxygenase</keyword>
<dbReference type="Pfam" id="PF00067">
    <property type="entry name" value="p450"/>
    <property type="match status" value="1"/>
</dbReference>
<evidence type="ECO:0000256" key="4">
    <source>
        <dbReference type="ARBA" id="ARBA00022723"/>
    </source>
</evidence>
<evidence type="ECO:0000256" key="1">
    <source>
        <dbReference type="ARBA" id="ARBA00001971"/>
    </source>
</evidence>
<evidence type="ECO:0000313" key="11">
    <source>
        <dbReference type="Proteomes" id="UP001603857"/>
    </source>
</evidence>
<dbReference type="GO" id="GO:0004497">
    <property type="term" value="F:monooxygenase activity"/>
    <property type="evidence" value="ECO:0007669"/>
    <property type="project" value="UniProtKB-KW"/>
</dbReference>
<gene>
    <name evidence="10" type="ORF">Fmac_029576</name>
</gene>
<evidence type="ECO:0000256" key="5">
    <source>
        <dbReference type="ARBA" id="ARBA00023002"/>
    </source>
</evidence>
<evidence type="ECO:0000256" key="9">
    <source>
        <dbReference type="RuleBase" id="RU000461"/>
    </source>
</evidence>
<keyword evidence="4 8" id="KW-0479">Metal-binding</keyword>
<proteinExistence type="inferred from homology"/>
<comment type="similarity">
    <text evidence="2 9">Belongs to the cytochrome P450 family.</text>
</comment>
<comment type="cofactor">
    <cofactor evidence="1 8">
        <name>heme</name>
        <dbReference type="ChEBI" id="CHEBI:30413"/>
    </cofactor>
</comment>
<dbReference type="Gene3D" id="1.10.630.10">
    <property type="entry name" value="Cytochrome P450"/>
    <property type="match status" value="1"/>
</dbReference>